<dbReference type="PANTHER" id="PTHR21066">
    <property type="entry name" value="ODORANT-BINDING PROTEIN 59A-RELATED"/>
    <property type="match status" value="1"/>
</dbReference>
<comment type="subcellular location">
    <subcellularLocation>
        <location evidence="1">Secreted</location>
    </subcellularLocation>
</comment>
<comment type="similarity">
    <text evidence="2">Belongs to the PBP/GOBP family.</text>
</comment>
<dbReference type="PANTHER" id="PTHR21066:SF17">
    <property type="entry name" value="AGAP011368-PA"/>
    <property type="match status" value="1"/>
</dbReference>
<dbReference type="Gene3D" id="1.10.238.270">
    <property type="match status" value="1"/>
</dbReference>
<feature type="chain" id="PRO_5002415389" evidence="4">
    <location>
        <begin position="18"/>
        <end position="223"/>
    </location>
</feature>
<dbReference type="EMBL" id="KM251653">
    <property type="protein sequence ID" value="AKC58534.1"/>
    <property type="molecule type" value="mRNA"/>
</dbReference>
<accession>A0A0E3Y603</accession>
<dbReference type="GO" id="GO:0005576">
    <property type="term" value="C:extracellular region"/>
    <property type="evidence" value="ECO:0007669"/>
    <property type="project" value="UniProtKB-SubCell"/>
</dbReference>
<evidence type="ECO:0000256" key="3">
    <source>
        <dbReference type="ARBA" id="ARBA00022525"/>
    </source>
</evidence>
<protein>
    <submittedName>
        <fullName evidence="5">Odorant binding protein 13</fullName>
    </submittedName>
</protein>
<dbReference type="InterPro" id="IPR052295">
    <property type="entry name" value="Odorant-binding_protein"/>
</dbReference>
<evidence type="ECO:0000313" key="5">
    <source>
        <dbReference type="EMBL" id="AKC58534.1"/>
    </source>
</evidence>
<dbReference type="InterPro" id="IPR036728">
    <property type="entry name" value="PBP_GOBP_sf"/>
</dbReference>
<evidence type="ECO:0000256" key="4">
    <source>
        <dbReference type="SAM" id="SignalP"/>
    </source>
</evidence>
<sequence length="223" mass="25429">MKNIVLVSSLLLGLSSAYDFSDEFFNQLLSQEYDDFASGESVFLHPRVRRDDEASKCHHRHKFCCGDELMSKLHDKYRDTKRECFKQVTGKEFGGGPPFTCEELEERKKEMTCVAECAGKKKGAVDDKGNIKEDEVKKLVAECTAELEWFKPMLDEVTTKCIAEAKAAAEKYDKKGCNPSDIKFSFCIFKEIQLNCPADQIKDQERCDAMRASLKKHDHPPVH</sequence>
<proteinExistence type="evidence at transcript level"/>
<name>A0A0E3Y603_9SCAR</name>
<dbReference type="GO" id="GO:0005549">
    <property type="term" value="F:odorant binding"/>
    <property type="evidence" value="ECO:0007669"/>
    <property type="project" value="InterPro"/>
</dbReference>
<evidence type="ECO:0000256" key="2">
    <source>
        <dbReference type="ARBA" id="ARBA00008098"/>
    </source>
</evidence>
<gene>
    <name evidence="5" type="primary">OBP13</name>
</gene>
<evidence type="ECO:0000256" key="1">
    <source>
        <dbReference type="ARBA" id="ARBA00004613"/>
    </source>
</evidence>
<reference evidence="5" key="1">
    <citation type="journal article" date="2015" name="PLoS ONE">
        <title>Chemosensory Gene Families in Adult Antennae of Anomala corpulenta Motschulsky (Coleoptera: Scarabaeidae: Rutelinae).</title>
        <authorList>
            <person name="Li X."/>
            <person name="Ju Q."/>
            <person name="Jie W."/>
            <person name="Li F."/>
            <person name="Jiang X."/>
            <person name="Hu J."/>
            <person name="Qu M."/>
        </authorList>
    </citation>
    <scope>NUCLEOTIDE SEQUENCE</scope>
</reference>
<dbReference type="SUPFAM" id="SSF47565">
    <property type="entry name" value="Insect pheromone/odorant-binding proteins"/>
    <property type="match status" value="1"/>
</dbReference>
<organism evidence="5">
    <name type="scientific">Anomala corpulenta</name>
    <dbReference type="NCBI Taxonomy" id="931571"/>
    <lineage>
        <taxon>Eukaryota</taxon>
        <taxon>Metazoa</taxon>
        <taxon>Ecdysozoa</taxon>
        <taxon>Arthropoda</taxon>
        <taxon>Hexapoda</taxon>
        <taxon>Insecta</taxon>
        <taxon>Pterygota</taxon>
        <taxon>Neoptera</taxon>
        <taxon>Endopterygota</taxon>
        <taxon>Coleoptera</taxon>
        <taxon>Polyphaga</taxon>
        <taxon>Scarabaeiformia</taxon>
        <taxon>Scarabaeidae</taxon>
        <taxon>Rutelinae</taxon>
        <taxon>Anomala</taxon>
    </lineage>
</organism>
<dbReference type="AlphaFoldDB" id="A0A0E3Y603"/>
<keyword evidence="3" id="KW-0964">Secreted</keyword>
<feature type="signal peptide" evidence="4">
    <location>
        <begin position="1"/>
        <end position="17"/>
    </location>
</feature>
<keyword evidence="4" id="KW-0732">Signal</keyword>